<feature type="compositionally biased region" description="Basic and acidic residues" evidence="1">
    <location>
        <begin position="40"/>
        <end position="50"/>
    </location>
</feature>
<gene>
    <name evidence="2" type="ORF">WH47_04910</name>
</gene>
<evidence type="ECO:0000313" key="3">
    <source>
        <dbReference type="Proteomes" id="UP000053825"/>
    </source>
</evidence>
<organism evidence="2 3">
    <name type="scientific">Habropoda laboriosa</name>
    <dbReference type="NCBI Taxonomy" id="597456"/>
    <lineage>
        <taxon>Eukaryota</taxon>
        <taxon>Metazoa</taxon>
        <taxon>Ecdysozoa</taxon>
        <taxon>Arthropoda</taxon>
        <taxon>Hexapoda</taxon>
        <taxon>Insecta</taxon>
        <taxon>Pterygota</taxon>
        <taxon>Neoptera</taxon>
        <taxon>Endopterygota</taxon>
        <taxon>Hymenoptera</taxon>
        <taxon>Apocrita</taxon>
        <taxon>Aculeata</taxon>
        <taxon>Apoidea</taxon>
        <taxon>Anthophila</taxon>
        <taxon>Apidae</taxon>
        <taxon>Habropoda</taxon>
    </lineage>
</organism>
<keyword evidence="3" id="KW-1185">Reference proteome</keyword>
<feature type="region of interest" description="Disordered" evidence="1">
    <location>
        <begin position="40"/>
        <end position="66"/>
    </location>
</feature>
<reference evidence="2 3" key="1">
    <citation type="submission" date="2015-07" db="EMBL/GenBank/DDBJ databases">
        <title>The genome of Habropoda laboriosa.</title>
        <authorList>
            <person name="Pan H."/>
            <person name="Kapheim K."/>
        </authorList>
    </citation>
    <scope>NUCLEOTIDE SEQUENCE [LARGE SCALE GENOMIC DNA]</scope>
    <source>
        <strain evidence="2">0110345459</strain>
    </source>
</reference>
<evidence type="ECO:0000256" key="1">
    <source>
        <dbReference type="SAM" id="MobiDB-lite"/>
    </source>
</evidence>
<dbReference type="AlphaFoldDB" id="A0A0L7RJC0"/>
<sequence length="78" mass="8827">MEHALDIGVDEIEQGYTSFKMRVTSLSDRFSSVLRIDRERSRGQDGEKRRWFGRSSGSSPALGTSHARSEVTLILNRV</sequence>
<accession>A0A0L7RJC0</accession>
<name>A0A0L7RJC0_9HYME</name>
<proteinExistence type="predicted"/>
<evidence type="ECO:0000313" key="2">
    <source>
        <dbReference type="EMBL" id="KOC70924.1"/>
    </source>
</evidence>
<dbReference type="EMBL" id="KQ414581">
    <property type="protein sequence ID" value="KOC70924.1"/>
    <property type="molecule type" value="Genomic_DNA"/>
</dbReference>
<dbReference type="Proteomes" id="UP000053825">
    <property type="component" value="Unassembled WGS sequence"/>
</dbReference>
<protein>
    <submittedName>
        <fullName evidence="2">Uncharacterized protein</fullName>
    </submittedName>
</protein>